<organism evidence="1 2">
    <name type="scientific">Amedibacillus dolichus DSM 3991</name>
    <dbReference type="NCBI Taxonomy" id="428127"/>
    <lineage>
        <taxon>Bacteria</taxon>
        <taxon>Bacillati</taxon>
        <taxon>Bacillota</taxon>
        <taxon>Erysipelotrichia</taxon>
        <taxon>Erysipelotrichales</taxon>
        <taxon>Erysipelotrichaceae</taxon>
        <taxon>Amedibacillus</taxon>
    </lineage>
</organism>
<reference evidence="1 2" key="1">
    <citation type="submission" date="2007-09" db="EMBL/GenBank/DDBJ databases">
        <title>Draft genome sequence of Eubacterium dolichum (DSM 3991).</title>
        <authorList>
            <person name="Sudarsanam P."/>
            <person name="Ley R."/>
            <person name="Guruge J."/>
            <person name="Turnbaugh P.J."/>
            <person name="Mahowald M."/>
            <person name="Liep D."/>
            <person name="Gordon J."/>
        </authorList>
    </citation>
    <scope>NUCLEOTIDE SEQUENCE [LARGE SCALE GENOMIC DNA]</scope>
    <source>
        <strain evidence="1 2">DSM 3991</strain>
    </source>
</reference>
<gene>
    <name evidence="1" type="ORF">EUBDOL_01770</name>
</gene>
<evidence type="ECO:0000313" key="1">
    <source>
        <dbReference type="EMBL" id="EDP10520.1"/>
    </source>
</evidence>
<sequence length="56" mass="6232">MSMTKGGGAYLDDDSFHIFKLLHKPSSPLKFLYIIVNSELFGNTPDESRGNVSNIE</sequence>
<dbReference type="STRING" id="428127.EUBDOL_01770"/>
<comment type="caution">
    <text evidence="1">The sequence shown here is derived from an EMBL/GenBank/DDBJ whole genome shotgun (WGS) entry which is preliminary data.</text>
</comment>
<dbReference type="AlphaFoldDB" id="A8REE3"/>
<accession>A8REE3</accession>
<dbReference type="Proteomes" id="UP000004090">
    <property type="component" value="Unassembled WGS sequence"/>
</dbReference>
<evidence type="ECO:0000313" key="2">
    <source>
        <dbReference type="Proteomes" id="UP000004090"/>
    </source>
</evidence>
<proteinExistence type="predicted"/>
<dbReference type="EMBL" id="ABAW02000024">
    <property type="protein sequence ID" value="EDP10520.1"/>
    <property type="molecule type" value="Genomic_DNA"/>
</dbReference>
<name>A8REE3_9FIRM</name>
<protein>
    <submittedName>
        <fullName evidence="1">Uncharacterized protein</fullName>
    </submittedName>
</protein>
<dbReference type="HOGENOM" id="CLU_3007504_0_0_9"/>
<reference evidence="1 2" key="2">
    <citation type="submission" date="2007-09" db="EMBL/GenBank/DDBJ databases">
        <authorList>
            <person name="Fulton L."/>
            <person name="Clifton S."/>
            <person name="Fulton B."/>
            <person name="Xu J."/>
            <person name="Minx P."/>
            <person name="Pepin K.H."/>
            <person name="Johnson M."/>
            <person name="Thiruvilangam P."/>
            <person name="Bhonagiri V."/>
            <person name="Nash W.E."/>
            <person name="Mardis E.R."/>
            <person name="Wilson R.K."/>
        </authorList>
    </citation>
    <scope>NUCLEOTIDE SEQUENCE [LARGE SCALE GENOMIC DNA]</scope>
    <source>
        <strain evidence="1 2">DSM 3991</strain>
    </source>
</reference>